<evidence type="ECO:0000313" key="7">
    <source>
        <dbReference type="EMBL" id="GAA4771834.1"/>
    </source>
</evidence>
<feature type="transmembrane region" description="Helical" evidence="6">
    <location>
        <begin position="426"/>
        <end position="445"/>
    </location>
</feature>
<dbReference type="InterPro" id="IPR002797">
    <property type="entry name" value="Polysacc_synth"/>
</dbReference>
<dbReference type="PANTHER" id="PTHR30250">
    <property type="entry name" value="PST FAMILY PREDICTED COLANIC ACID TRANSPORTER"/>
    <property type="match status" value="1"/>
</dbReference>
<proteinExistence type="predicted"/>
<sequence length="484" mass="55577">MRNQTQVNNLNKDVLKYLVVKILPAISGLLTIYLLTRTLSNSLYSNYVFVSATILLFGQLISGWINSSVIYFYPDYDAKNNLDVLKINIIFLQLILYFVGAIGFFIMCYFGLKDFLIIGLGLFLMLSQTFINLLYSFLQAERRVLIQIRSTFVQSVVQVIGVTGCYFYCKENLYAIFAVLFLSYFLASNYVMYSDKIYELLLNKRVFAVFDFKIAKKVLTYGIPVCIWFFASQFFAIGDRILFKYFNITNLVANYASFRDLSVGLSGFITMPLLMASHPIIIQMAKTAVDKKEIENIIIQNIKLLTTLFTSIFMGIFFIGEYVLVYIVSKKYLLETNLMFLVVFSIFLGTISMYLHKGLEVDGKTELMAKVALVVAGLSLILNVWLIPIWGVQAACLVSILAQVLYNVFVYYYSVNVYRIKISPMFIVKNIFLVLISFLISNYILTENSHLMIRMFIFVALTILTLFSSIEIKKMFKTINNNEL</sequence>
<dbReference type="EMBL" id="BAABIP010000018">
    <property type="protein sequence ID" value="GAA4771834.1"/>
    <property type="molecule type" value="Genomic_DNA"/>
</dbReference>
<feature type="transmembrane region" description="Helical" evidence="6">
    <location>
        <begin position="47"/>
        <end position="73"/>
    </location>
</feature>
<dbReference type="RefSeq" id="WP_264544631.1">
    <property type="nucleotide sequence ID" value="NZ_BAABIP010000018.1"/>
</dbReference>
<feature type="transmembrane region" description="Helical" evidence="6">
    <location>
        <begin position="150"/>
        <end position="168"/>
    </location>
</feature>
<feature type="transmembrane region" description="Helical" evidence="6">
    <location>
        <begin position="174"/>
        <end position="193"/>
    </location>
</feature>
<accession>A0ABP9A1Q9</accession>
<feature type="transmembrane region" description="Helical" evidence="6">
    <location>
        <begin position="392"/>
        <end position="414"/>
    </location>
</feature>
<evidence type="ECO:0000256" key="5">
    <source>
        <dbReference type="ARBA" id="ARBA00023136"/>
    </source>
</evidence>
<dbReference type="PANTHER" id="PTHR30250:SF11">
    <property type="entry name" value="O-ANTIGEN TRANSPORTER-RELATED"/>
    <property type="match status" value="1"/>
</dbReference>
<keyword evidence="3 6" id="KW-0812">Transmembrane</keyword>
<feature type="transmembrane region" description="Helical" evidence="6">
    <location>
        <begin position="367"/>
        <end position="386"/>
    </location>
</feature>
<evidence type="ECO:0000256" key="6">
    <source>
        <dbReference type="SAM" id="Phobius"/>
    </source>
</evidence>
<feature type="transmembrane region" description="Helical" evidence="6">
    <location>
        <begin position="261"/>
        <end position="281"/>
    </location>
</feature>
<feature type="transmembrane region" description="Helical" evidence="6">
    <location>
        <begin position="94"/>
        <end position="112"/>
    </location>
</feature>
<feature type="transmembrane region" description="Helical" evidence="6">
    <location>
        <begin position="214"/>
        <end position="237"/>
    </location>
</feature>
<feature type="transmembrane region" description="Helical" evidence="6">
    <location>
        <begin position="14"/>
        <end position="35"/>
    </location>
</feature>
<evidence type="ECO:0000256" key="3">
    <source>
        <dbReference type="ARBA" id="ARBA00022692"/>
    </source>
</evidence>
<dbReference type="Pfam" id="PF01943">
    <property type="entry name" value="Polysacc_synt"/>
    <property type="match status" value="1"/>
</dbReference>
<feature type="transmembrane region" description="Helical" evidence="6">
    <location>
        <begin position="451"/>
        <end position="470"/>
    </location>
</feature>
<reference evidence="8" key="1">
    <citation type="journal article" date="2019" name="Int. J. Syst. Evol. Microbiol.">
        <title>The Global Catalogue of Microorganisms (GCM) 10K type strain sequencing project: providing services to taxonomists for standard genome sequencing and annotation.</title>
        <authorList>
            <consortium name="The Broad Institute Genomics Platform"/>
            <consortium name="The Broad Institute Genome Sequencing Center for Infectious Disease"/>
            <person name="Wu L."/>
            <person name="Ma J."/>
        </authorList>
    </citation>
    <scope>NUCLEOTIDE SEQUENCE [LARGE SCALE GENOMIC DNA]</scope>
    <source>
        <strain evidence="8">JCM 18198</strain>
    </source>
</reference>
<dbReference type="InterPro" id="IPR050833">
    <property type="entry name" value="Poly_Biosynth_Transport"/>
</dbReference>
<feature type="transmembrane region" description="Helical" evidence="6">
    <location>
        <begin position="302"/>
        <end position="325"/>
    </location>
</feature>
<evidence type="ECO:0000313" key="8">
    <source>
        <dbReference type="Proteomes" id="UP001500141"/>
    </source>
</evidence>
<comment type="caution">
    <text evidence="7">The sequence shown here is derived from an EMBL/GenBank/DDBJ whole genome shotgun (WGS) entry which is preliminary data.</text>
</comment>
<feature type="transmembrane region" description="Helical" evidence="6">
    <location>
        <begin position="118"/>
        <end position="138"/>
    </location>
</feature>
<keyword evidence="5 6" id="KW-0472">Membrane</keyword>
<evidence type="ECO:0000256" key="2">
    <source>
        <dbReference type="ARBA" id="ARBA00022475"/>
    </source>
</evidence>
<keyword evidence="2" id="KW-1003">Cell membrane</keyword>
<protein>
    <submittedName>
        <fullName evidence="7">Oligosaccharide flippase family protein</fullName>
    </submittedName>
</protein>
<gene>
    <name evidence="7" type="ORF">GCM10023230_22750</name>
</gene>
<name>A0ABP9A1Q9_9FLAO</name>
<keyword evidence="8" id="KW-1185">Reference proteome</keyword>
<dbReference type="Proteomes" id="UP001500141">
    <property type="component" value="Unassembled WGS sequence"/>
</dbReference>
<evidence type="ECO:0000256" key="1">
    <source>
        <dbReference type="ARBA" id="ARBA00004651"/>
    </source>
</evidence>
<keyword evidence="4 6" id="KW-1133">Transmembrane helix</keyword>
<feature type="transmembrane region" description="Helical" evidence="6">
    <location>
        <begin position="337"/>
        <end position="355"/>
    </location>
</feature>
<organism evidence="7 8">
    <name type="scientific">Flavobacterium hankyongi</name>
    <dbReference type="NCBI Taxonomy" id="1176532"/>
    <lineage>
        <taxon>Bacteria</taxon>
        <taxon>Pseudomonadati</taxon>
        <taxon>Bacteroidota</taxon>
        <taxon>Flavobacteriia</taxon>
        <taxon>Flavobacteriales</taxon>
        <taxon>Flavobacteriaceae</taxon>
        <taxon>Flavobacterium</taxon>
    </lineage>
</organism>
<comment type="subcellular location">
    <subcellularLocation>
        <location evidence="1">Cell membrane</location>
        <topology evidence="1">Multi-pass membrane protein</topology>
    </subcellularLocation>
</comment>
<evidence type="ECO:0000256" key="4">
    <source>
        <dbReference type="ARBA" id="ARBA00022989"/>
    </source>
</evidence>